<evidence type="ECO:0008006" key="4">
    <source>
        <dbReference type="Google" id="ProtNLM"/>
    </source>
</evidence>
<dbReference type="AlphaFoldDB" id="A0A937D9Y4"/>
<sequence length="1246" mass="141778">MKKIITLLVLLVSIYSYSQDAVDIVTPQQSPFNAGQNIEGWVQGSVNEPTGKVTFSEPLATINARTVSYNVALGYSGKAAFDIGSYTNKFAPTSTVGVGFSMFTPKIVVDNKNTGTREDDVFYLQDGATNSKLLCTSRTVITPATRGPVIWEFEAEKYVPWKIQYYKSSFDIINGVIQEVPLDYWKITTDQGIQYYYGRTQNARENIVAWGNWIGSSKRAGGQQQTIVWNVSRIQDQWGNNIRFEYELQESTIGGVKQTEASYLKKIISSTGEHIAFTYENKNSAEYYEPHKEQVEPDAYQERYEKKALRYVDSYNSENSLIYRHSLAYTLVNNSSSSDKKRYLQSITRENNAGEILPGKSFEYHTSGSFKGGLKKIHYPLGGSATYHYTNKALFSNVANRYTGSRPDNSDYTYYAMVSKDNYSLKFYKSKTSVGGLYTFKVNRSSWNGKNWVEDEYVIPDIIRDEYPNGQIWLENFQAVFGKDYYAFLYTNGVYSNIHLFHLKPNGHYWESRYLTKLIVGGGTPSLLSGDNFVAIGTHLNGTIYRYIWDGEDSWKSDLIQQGPGQYYYGATNNFILSLNEDGGIDMKTNAIHEDNYYIHYLDLENKWNTKSWSAAADPFIAGIEKPSYFYPENSMSGFVADDNPEFYLRWDTDYNLLVPDNIFGAHLDANPIIPTGSGMAVLQSYFYQAPLFFNRFNGIEWKGFIPLSSAHYSKPAYGEDIMTFQNQGGANSAGYAMYDPNSNSWTYDKELVTYPWYQSNDKLTGITRDFLIVSDKIYKYSNTSLFPVLDTTMPYDNVFTYTDGLGHAFVKLASHTISGNTASTVFQQGMYYYVNRSTNQVTGIDVGKMNNLAGPNLLAGRTPFMSPKTMWLRNDGSSFNTYLHRIIDDKVNNLVKDIVVDNIQINDGKGEVRKIQYTYSDPNSDPNNTSTFYGTVTIQNKGYGNGAIGTIEKKYNTGVKDIRFAGLLLEEHAKNKSNVSLTIKKNNWRKYKVSSLSYAIKLGTTTNSQNLNGAMVTNEVTNTYSWPYYLNTLTTRKNSLGQIEKTITKYAYDQYSFMKEGNFVSQPYEVISQIDGKVISVGRTVWVKNSNSKVYASQIWSGTSTSNLRKSYEVSRINSYGQVEESNNGKGQYNTIIYGLNYRYPILSLSNTRYNTFIDNLDVSMNSLQAMNVSGLKTELSKLYTKLPNTMIEITSYDDEGKIVKKIDNRQEEINYYYDSFNRLDYITDHDDNMLKKNIYNYKSN</sequence>
<evidence type="ECO:0000256" key="1">
    <source>
        <dbReference type="SAM" id="SignalP"/>
    </source>
</evidence>
<feature type="signal peptide" evidence="1">
    <location>
        <begin position="1"/>
        <end position="18"/>
    </location>
</feature>
<evidence type="ECO:0000313" key="3">
    <source>
        <dbReference type="Proteomes" id="UP000651057"/>
    </source>
</evidence>
<name>A0A937D9Y4_9FLAO</name>
<dbReference type="RefSeq" id="WP_201919922.1">
    <property type="nucleotide sequence ID" value="NZ_BAABAX010000003.1"/>
</dbReference>
<reference evidence="2" key="1">
    <citation type="submission" date="2021-01" db="EMBL/GenBank/DDBJ databases">
        <authorList>
            <person name="Zhong Y.L."/>
        </authorList>
    </citation>
    <scope>NUCLEOTIDE SEQUENCE</scope>
    <source>
        <strain evidence="2">KCTC 23302</strain>
    </source>
</reference>
<gene>
    <name evidence="2" type="ORF">JJQ60_11665</name>
</gene>
<comment type="caution">
    <text evidence="2">The sequence shown here is derived from an EMBL/GenBank/DDBJ whole genome shotgun (WGS) entry which is preliminary data.</text>
</comment>
<proteinExistence type="predicted"/>
<keyword evidence="1" id="KW-0732">Signal</keyword>
<dbReference type="EMBL" id="JAERQJ010000004">
    <property type="protein sequence ID" value="MBL0684177.1"/>
    <property type="molecule type" value="Genomic_DNA"/>
</dbReference>
<accession>A0A937D9Y4</accession>
<protein>
    <recommendedName>
        <fullName evidence="4">YD repeat-containing protein</fullName>
    </recommendedName>
</protein>
<dbReference type="Proteomes" id="UP000651057">
    <property type="component" value="Unassembled WGS sequence"/>
</dbReference>
<evidence type="ECO:0000313" key="2">
    <source>
        <dbReference type="EMBL" id="MBL0684177.1"/>
    </source>
</evidence>
<keyword evidence="3" id="KW-1185">Reference proteome</keyword>
<feature type="chain" id="PRO_5036887064" description="YD repeat-containing protein" evidence="1">
    <location>
        <begin position="19"/>
        <end position="1246"/>
    </location>
</feature>
<organism evidence="2 3">
    <name type="scientific">Aquimarina mytili</name>
    <dbReference type="NCBI Taxonomy" id="874423"/>
    <lineage>
        <taxon>Bacteria</taxon>
        <taxon>Pseudomonadati</taxon>
        <taxon>Bacteroidota</taxon>
        <taxon>Flavobacteriia</taxon>
        <taxon>Flavobacteriales</taxon>
        <taxon>Flavobacteriaceae</taxon>
        <taxon>Aquimarina</taxon>
    </lineage>
</organism>